<dbReference type="PANTHER" id="PTHR12161">
    <property type="entry name" value="IST1 FAMILY MEMBER"/>
    <property type="match status" value="1"/>
</dbReference>
<accession>J3MH03</accession>
<dbReference type="FunFam" id="1.20.1260.60:FF:000002">
    <property type="entry name" value="Vacuolar protein sorting-associated protein IST1"/>
    <property type="match status" value="1"/>
</dbReference>
<name>J3MH03_ORYBR</name>
<dbReference type="PANTHER" id="PTHR12161:SF90">
    <property type="entry name" value="OS06G0687000 PROTEIN"/>
    <property type="match status" value="1"/>
</dbReference>
<evidence type="ECO:0000313" key="4">
    <source>
        <dbReference type="Proteomes" id="UP000006038"/>
    </source>
</evidence>
<dbReference type="InterPro" id="IPR005061">
    <property type="entry name" value="Ist1"/>
</dbReference>
<sequence length="777" mass="87865">MSGKEESFSICLSVCLLLSGKRSGREKKQLGSGGKMFDGLLNSKFYNKCKHAFKCIRMRLVPIRRKKQAMVRFTKKDIADLLTNGLDTHAFGRMDGLLIEMNHASCYDMIEQFCEYIGKQLNSLQKQRDCPQETREAVSTIIFAAARFPDLPELCDLRHIFTERYGNYLEPFVSLEFVQKLDNRVFTNEEKLQAMQSVSEEFLVDFDAKALKIKLWATSGTKHDLLEKDSKKQVELAMPLFSKQKKDDDAPSGRKSESTNPLGHKKKLEVPSKQQQDAHPVADGIDRLHENTRRQHADKSDGKRNVEKPVSDLEMKGRNIQKEVQKADKKHGRPCEKELMEAVELDLNGLPKKGFGSLKVHEIESKKTIPLKPKIDNDVEKENERDLGQHHRSHMPCAPDRIRGHADSGLRTLGLDKQGHKSVNPLNGNTKNRMPPYDKLDGATVKNCAEKEENTVLLNARPHDLSDMGNSVQDRQQNPERAAYIRPPYMKPKLNMKTANDDPAERAASDYSKHDISEQIDHLSDKGSLRPVSVRRKHAQPPGPVTVCDKAPVDEKVSSQTPNSRRRHTSRQNAVDDGFARRDGPRQPHRGHGIDDVTRENVQRTPSSRPRHSGRRNGALYTDDYDGFMQRHRAQEDESAIDFGNLLPRTGNGHRRHKSRNSDARSGDIDEEERMMDKLLRHYSKKGLDTETHTAPTSISKHDNVNVAQAQSQQKGSMHPPGRAISLPVKPVSKDEDVKVPARSTSLQPDCPKSVHVHPKMPDFDELAARVSALRKA</sequence>
<dbReference type="Pfam" id="PF03398">
    <property type="entry name" value="Ist1"/>
    <property type="match status" value="1"/>
</dbReference>
<feature type="compositionally biased region" description="Basic and acidic residues" evidence="2">
    <location>
        <begin position="284"/>
        <end position="312"/>
    </location>
</feature>
<dbReference type="HOGENOM" id="CLU_016990_1_0_1"/>
<feature type="region of interest" description="Disordered" evidence="2">
    <location>
        <begin position="413"/>
        <end position="438"/>
    </location>
</feature>
<gene>
    <name evidence="3" type="primary">LOC102718747</name>
</gene>
<comment type="similarity">
    <text evidence="1">Belongs to the IST1 family.</text>
</comment>
<dbReference type="EnsemblPlants" id="OB06G32970.1">
    <property type="protein sequence ID" value="OB06G32970.1"/>
    <property type="gene ID" value="OB06G32970"/>
</dbReference>
<dbReference type="AlphaFoldDB" id="J3MH03"/>
<reference evidence="3" key="1">
    <citation type="journal article" date="2013" name="Nat. Commun.">
        <title>Whole-genome sequencing of Oryza brachyantha reveals mechanisms underlying Oryza genome evolution.</title>
        <authorList>
            <person name="Chen J."/>
            <person name="Huang Q."/>
            <person name="Gao D."/>
            <person name="Wang J."/>
            <person name="Lang Y."/>
            <person name="Liu T."/>
            <person name="Li B."/>
            <person name="Bai Z."/>
            <person name="Luis Goicoechea J."/>
            <person name="Liang C."/>
            <person name="Chen C."/>
            <person name="Zhang W."/>
            <person name="Sun S."/>
            <person name="Liao Y."/>
            <person name="Zhang X."/>
            <person name="Yang L."/>
            <person name="Song C."/>
            <person name="Wang M."/>
            <person name="Shi J."/>
            <person name="Liu G."/>
            <person name="Liu J."/>
            <person name="Zhou H."/>
            <person name="Zhou W."/>
            <person name="Yu Q."/>
            <person name="An N."/>
            <person name="Chen Y."/>
            <person name="Cai Q."/>
            <person name="Wang B."/>
            <person name="Liu B."/>
            <person name="Min J."/>
            <person name="Huang Y."/>
            <person name="Wu H."/>
            <person name="Li Z."/>
            <person name="Zhang Y."/>
            <person name="Yin Y."/>
            <person name="Song W."/>
            <person name="Jiang J."/>
            <person name="Jackson S.A."/>
            <person name="Wing R.A."/>
            <person name="Wang J."/>
            <person name="Chen M."/>
        </authorList>
    </citation>
    <scope>NUCLEOTIDE SEQUENCE [LARGE SCALE GENOMIC DNA]</scope>
    <source>
        <strain evidence="3">cv. IRGC 101232</strain>
    </source>
</reference>
<proteinExistence type="inferred from homology"/>
<evidence type="ECO:0000256" key="2">
    <source>
        <dbReference type="SAM" id="MobiDB-lite"/>
    </source>
</evidence>
<dbReference type="eggNOG" id="KOG2027">
    <property type="taxonomic scope" value="Eukaryota"/>
</dbReference>
<evidence type="ECO:0000256" key="1">
    <source>
        <dbReference type="ARBA" id="ARBA00005536"/>
    </source>
</evidence>
<feature type="compositionally biased region" description="Basic and acidic residues" evidence="2">
    <location>
        <begin position="244"/>
        <end position="257"/>
    </location>
</feature>
<feature type="region of interest" description="Disordered" evidence="2">
    <location>
        <begin position="241"/>
        <end position="312"/>
    </location>
</feature>
<feature type="compositionally biased region" description="Basic and acidic residues" evidence="2">
    <location>
        <begin position="499"/>
        <end position="528"/>
    </location>
</feature>
<feature type="region of interest" description="Disordered" evidence="2">
    <location>
        <begin position="462"/>
        <end position="672"/>
    </location>
</feature>
<dbReference type="STRING" id="4533.J3MH03"/>
<feature type="region of interest" description="Disordered" evidence="2">
    <location>
        <begin position="709"/>
        <end position="759"/>
    </location>
</feature>
<keyword evidence="4" id="KW-1185">Reference proteome</keyword>
<dbReference type="Proteomes" id="UP000006038">
    <property type="component" value="Chromosome 6"/>
</dbReference>
<feature type="compositionally biased region" description="Basic and acidic residues" evidence="2">
    <location>
        <begin position="578"/>
        <end position="602"/>
    </location>
</feature>
<dbReference type="OMA" id="MHPPGRA"/>
<reference evidence="3" key="2">
    <citation type="submission" date="2013-04" db="UniProtKB">
        <authorList>
            <consortium name="EnsemblPlants"/>
        </authorList>
    </citation>
    <scope>IDENTIFICATION</scope>
</reference>
<dbReference type="Gramene" id="OB06G32970.1">
    <property type="protein sequence ID" value="OB06G32970.1"/>
    <property type="gene ID" value="OB06G32970"/>
</dbReference>
<organism evidence="3">
    <name type="scientific">Oryza brachyantha</name>
    <name type="common">malo sina</name>
    <dbReference type="NCBI Taxonomy" id="4533"/>
    <lineage>
        <taxon>Eukaryota</taxon>
        <taxon>Viridiplantae</taxon>
        <taxon>Streptophyta</taxon>
        <taxon>Embryophyta</taxon>
        <taxon>Tracheophyta</taxon>
        <taxon>Spermatophyta</taxon>
        <taxon>Magnoliopsida</taxon>
        <taxon>Liliopsida</taxon>
        <taxon>Poales</taxon>
        <taxon>Poaceae</taxon>
        <taxon>BOP clade</taxon>
        <taxon>Oryzoideae</taxon>
        <taxon>Oryzeae</taxon>
        <taxon>Oryzinae</taxon>
        <taxon>Oryza</taxon>
    </lineage>
</organism>
<protein>
    <submittedName>
        <fullName evidence="3">Uncharacterized protein</fullName>
    </submittedName>
</protein>
<dbReference type="Gene3D" id="1.20.1260.60">
    <property type="entry name" value="Vacuolar protein sorting-associated protein Ist1"/>
    <property type="match status" value="1"/>
</dbReference>
<dbReference type="InterPro" id="IPR042277">
    <property type="entry name" value="IST1-like"/>
</dbReference>
<dbReference type="GO" id="GO:0015031">
    <property type="term" value="P:protein transport"/>
    <property type="evidence" value="ECO:0007669"/>
    <property type="project" value="InterPro"/>
</dbReference>
<evidence type="ECO:0000313" key="3">
    <source>
        <dbReference type="EnsemblPlants" id="OB06G32970.1"/>
    </source>
</evidence>